<evidence type="ECO:0000313" key="3">
    <source>
        <dbReference type="Proteomes" id="UP000538929"/>
    </source>
</evidence>
<dbReference type="Proteomes" id="UP000538929">
    <property type="component" value="Unassembled WGS sequence"/>
</dbReference>
<dbReference type="RefSeq" id="WP_182608251.1">
    <property type="nucleotide sequence ID" value="NZ_VKHT01001273.1"/>
</dbReference>
<proteinExistence type="predicted"/>
<reference evidence="3" key="1">
    <citation type="submission" date="2019-10" db="EMBL/GenBank/DDBJ databases">
        <title>Streptomyces sp. nov., a novel actinobacterium isolated from alkaline environment.</title>
        <authorList>
            <person name="Golinska P."/>
        </authorList>
    </citation>
    <scope>NUCLEOTIDE SEQUENCE [LARGE SCALE GENOMIC DNA]</scope>
    <source>
        <strain evidence="3">DSM 42118</strain>
    </source>
</reference>
<organism evidence="2 3">
    <name type="scientific">Streptomyces alkaliphilus</name>
    <dbReference type="NCBI Taxonomy" id="1472722"/>
    <lineage>
        <taxon>Bacteria</taxon>
        <taxon>Bacillati</taxon>
        <taxon>Actinomycetota</taxon>
        <taxon>Actinomycetes</taxon>
        <taxon>Kitasatosporales</taxon>
        <taxon>Streptomycetaceae</taxon>
        <taxon>Streptomyces</taxon>
    </lineage>
</organism>
<dbReference type="AlphaFoldDB" id="A0A7W3TI96"/>
<evidence type="ECO:0000256" key="1">
    <source>
        <dbReference type="SAM" id="MobiDB-lite"/>
    </source>
</evidence>
<keyword evidence="3" id="KW-1185">Reference proteome</keyword>
<name>A0A7W3TI96_9ACTN</name>
<protein>
    <submittedName>
        <fullName evidence="2">Uncharacterized protein</fullName>
    </submittedName>
</protein>
<gene>
    <name evidence="2" type="ORF">FNQ90_23415</name>
</gene>
<sequence>MFGKKKRAVDAYDLEVTLRGKDGKTFTERASALDVDGCGQDGVAGAVAKEALERNPGAKHVRTVSKRTGNRGDR</sequence>
<feature type="compositionally biased region" description="Basic residues" evidence="1">
    <location>
        <begin position="57"/>
        <end position="74"/>
    </location>
</feature>
<dbReference type="EMBL" id="VKHT01001273">
    <property type="protein sequence ID" value="MBB0246990.1"/>
    <property type="molecule type" value="Genomic_DNA"/>
</dbReference>
<comment type="caution">
    <text evidence="2">The sequence shown here is derived from an EMBL/GenBank/DDBJ whole genome shotgun (WGS) entry which is preliminary data.</text>
</comment>
<evidence type="ECO:0000313" key="2">
    <source>
        <dbReference type="EMBL" id="MBB0246990.1"/>
    </source>
</evidence>
<feature type="region of interest" description="Disordered" evidence="1">
    <location>
        <begin position="53"/>
        <end position="74"/>
    </location>
</feature>
<accession>A0A7W3TI96</accession>